<proteinExistence type="predicted"/>
<evidence type="ECO:0000313" key="3">
    <source>
        <dbReference type="Proteomes" id="UP000053268"/>
    </source>
</evidence>
<organism evidence="2 3">
    <name type="scientific">Papilio xuthus</name>
    <name type="common">Asian swallowtail butterfly</name>
    <dbReference type="NCBI Taxonomy" id="66420"/>
    <lineage>
        <taxon>Eukaryota</taxon>
        <taxon>Metazoa</taxon>
        <taxon>Ecdysozoa</taxon>
        <taxon>Arthropoda</taxon>
        <taxon>Hexapoda</taxon>
        <taxon>Insecta</taxon>
        <taxon>Pterygota</taxon>
        <taxon>Neoptera</taxon>
        <taxon>Endopterygota</taxon>
        <taxon>Lepidoptera</taxon>
        <taxon>Glossata</taxon>
        <taxon>Ditrysia</taxon>
        <taxon>Papilionoidea</taxon>
        <taxon>Papilionidae</taxon>
        <taxon>Papilioninae</taxon>
        <taxon>Papilio</taxon>
    </lineage>
</organism>
<evidence type="ECO:0000256" key="1">
    <source>
        <dbReference type="SAM" id="MobiDB-lite"/>
    </source>
</evidence>
<evidence type="ECO:0000313" key="2">
    <source>
        <dbReference type="EMBL" id="KPI92665.1"/>
    </source>
</evidence>
<protein>
    <submittedName>
        <fullName evidence="2">Uncharacterized protein</fullName>
    </submittedName>
</protein>
<reference evidence="2 3" key="1">
    <citation type="journal article" date="2015" name="Nat. Commun.">
        <title>Outbred genome sequencing and CRISPR/Cas9 gene editing in butterflies.</title>
        <authorList>
            <person name="Li X."/>
            <person name="Fan D."/>
            <person name="Zhang W."/>
            <person name="Liu G."/>
            <person name="Zhang L."/>
            <person name="Zhao L."/>
            <person name="Fang X."/>
            <person name="Chen L."/>
            <person name="Dong Y."/>
            <person name="Chen Y."/>
            <person name="Ding Y."/>
            <person name="Zhao R."/>
            <person name="Feng M."/>
            <person name="Zhu Y."/>
            <person name="Feng Y."/>
            <person name="Jiang X."/>
            <person name="Zhu D."/>
            <person name="Xiang H."/>
            <person name="Feng X."/>
            <person name="Li S."/>
            <person name="Wang J."/>
            <person name="Zhang G."/>
            <person name="Kronforst M.R."/>
            <person name="Wang W."/>
        </authorList>
    </citation>
    <scope>NUCLEOTIDE SEQUENCE [LARGE SCALE GENOMIC DNA]</scope>
    <source>
        <strain evidence="2">Ya'a_city_454_Px</strain>
        <tissue evidence="2">Whole body</tissue>
    </source>
</reference>
<keyword evidence="3" id="KW-1185">Reference proteome</keyword>
<name>A0A194PNG7_PAPXU</name>
<sequence>MSVRERRIVSSIKPGVGRGMSRHAPLPPYPATPPLWPVAPRTSLTRLTGNRITRTSPCHASSRRRHRAGHAGT</sequence>
<dbReference type="EMBL" id="KQ459603">
    <property type="protein sequence ID" value="KPI92665.1"/>
    <property type="molecule type" value="Genomic_DNA"/>
</dbReference>
<feature type="region of interest" description="Disordered" evidence="1">
    <location>
        <begin position="1"/>
        <end position="73"/>
    </location>
</feature>
<feature type="compositionally biased region" description="Basic residues" evidence="1">
    <location>
        <begin position="61"/>
        <end position="73"/>
    </location>
</feature>
<dbReference type="AlphaFoldDB" id="A0A194PNG7"/>
<accession>A0A194PNG7</accession>
<feature type="compositionally biased region" description="Pro residues" evidence="1">
    <location>
        <begin position="25"/>
        <end position="37"/>
    </location>
</feature>
<feature type="compositionally biased region" description="Polar residues" evidence="1">
    <location>
        <begin position="42"/>
        <end position="58"/>
    </location>
</feature>
<gene>
    <name evidence="2" type="ORF">RR46_13886</name>
</gene>
<dbReference type="Proteomes" id="UP000053268">
    <property type="component" value="Unassembled WGS sequence"/>
</dbReference>